<dbReference type="InterPro" id="IPR037185">
    <property type="entry name" value="EmrE-like"/>
</dbReference>
<feature type="region of interest" description="Disordered" evidence="7">
    <location>
        <begin position="161"/>
        <end position="181"/>
    </location>
</feature>
<keyword evidence="4 8" id="KW-1133">Transmembrane helix</keyword>
<gene>
    <name evidence="9" type="ORF">Pmani_032369</name>
</gene>
<feature type="transmembrane region" description="Helical" evidence="8">
    <location>
        <begin position="319"/>
        <end position="338"/>
    </location>
</feature>
<keyword evidence="5 8" id="KW-0472">Membrane</keyword>
<evidence type="ECO:0000256" key="6">
    <source>
        <dbReference type="ARBA" id="ARBA00040744"/>
    </source>
</evidence>
<feature type="transmembrane region" description="Helical" evidence="8">
    <location>
        <begin position="261"/>
        <end position="283"/>
    </location>
</feature>
<evidence type="ECO:0000256" key="2">
    <source>
        <dbReference type="ARBA" id="ARBA00007863"/>
    </source>
</evidence>
<feature type="transmembrane region" description="Helical" evidence="8">
    <location>
        <begin position="6"/>
        <end position="23"/>
    </location>
</feature>
<comment type="similarity">
    <text evidence="2">Belongs to the SLC35F solute transporter family.</text>
</comment>
<reference evidence="9" key="1">
    <citation type="submission" date="2023-11" db="EMBL/GenBank/DDBJ databases">
        <title>Genome assemblies of two species of porcelain crab, Petrolisthes cinctipes and Petrolisthes manimaculis (Anomura: Porcellanidae).</title>
        <authorList>
            <person name="Angst P."/>
        </authorList>
    </citation>
    <scope>NUCLEOTIDE SEQUENCE</scope>
    <source>
        <strain evidence="9">PB745_02</strain>
        <tissue evidence="9">Gill</tissue>
    </source>
</reference>
<feature type="transmembrane region" description="Helical" evidence="8">
    <location>
        <begin position="44"/>
        <end position="63"/>
    </location>
</feature>
<keyword evidence="3 8" id="KW-0812">Transmembrane</keyword>
<evidence type="ECO:0000256" key="3">
    <source>
        <dbReference type="ARBA" id="ARBA00022692"/>
    </source>
</evidence>
<dbReference type="SUPFAM" id="SSF103481">
    <property type="entry name" value="Multidrug resistance efflux transporter EmrE"/>
    <property type="match status" value="1"/>
</dbReference>
<dbReference type="EMBL" id="JAWZYT010004161">
    <property type="protein sequence ID" value="KAK4295035.1"/>
    <property type="molecule type" value="Genomic_DNA"/>
</dbReference>
<name>A0AAE1NRT7_9EUCA</name>
<feature type="transmembrane region" description="Helical" evidence="8">
    <location>
        <begin position="350"/>
        <end position="376"/>
    </location>
</feature>
<feature type="transmembrane region" description="Helical" evidence="8">
    <location>
        <begin position="443"/>
        <end position="465"/>
    </location>
</feature>
<evidence type="ECO:0000256" key="5">
    <source>
        <dbReference type="ARBA" id="ARBA00023136"/>
    </source>
</evidence>
<comment type="subcellular location">
    <subcellularLocation>
        <location evidence="1">Membrane</location>
        <topology evidence="1">Multi-pass membrane protein</topology>
    </subcellularLocation>
</comment>
<evidence type="ECO:0000256" key="8">
    <source>
        <dbReference type="SAM" id="Phobius"/>
    </source>
</evidence>
<proteinExistence type="inferred from homology"/>
<evidence type="ECO:0000256" key="4">
    <source>
        <dbReference type="ARBA" id="ARBA00022989"/>
    </source>
</evidence>
<evidence type="ECO:0000313" key="10">
    <source>
        <dbReference type="Proteomes" id="UP001292094"/>
    </source>
</evidence>
<dbReference type="GO" id="GO:0016020">
    <property type="term" value="C:membrane"/>
    <property type="evidence" value="ECO:0007669"/>
    <property type="project" value="UniProtKB-SubCell"/>
</dbReference>
<comment type="caution">
    <text evidence="9">The sequence shown here is derived from an EMBL/GenBank/DDBJ whole genome shotgun (WGS) entry which is preliminary data.</text>
</comment>
<feature type="transmembrane region" description="Helical" evidence="8">
    <location>
        <begin position="231"/>
        <end position="249"/>
    </location>
</feature>
<evidence type="ECO:0000256" key="7">
    <source>
        <dbReference type="SAM" id="MobiDB-lite"/>
    </source>
</evidence>
<dbReference type="PANTHER" id="PTHR23051:SF0">
    <property type="entry name" value="SOLUTE CARRIER FAMILY 35 MEMBER F5"/>
    <property type="match status" value="1"/>
</dbReference>
<protein>
    <recommendedName>
        <fullName evidence="6">Solute carrier family 35 member F5</fullName>
    </recommendedName>
</protein>
<evidence type="ECO:0000313" key="9">
    <source>
        <dbReference type="EMBL" id="KAK4295035.1"/>
    </source>
</evidence>
<sequence length="562" mass="63488">MNGRRLAEGIFVLLLVDIIWVFSSEVSEYIFSDMGYDKPFFSTYLKTSMFSLYLLAFTFWRPWRQQCCCSTHTHHVYQEVDISEEDEDVQTADNEHLARDESDSIPAAIFTVDQLASTIARENDENIKLIHLVMWRYLPVDQPKVDADLLNIKSEPSYVPLNLNETQEKSSEGESDDSSIKSVRFSKLTEVRQMSENEGLDAMMSRLSFSASMRAEQLAMREANKLPIIEVMKISFIFCLLWFAGNYAYQLALSDTKAAIVNIISSASGLFTLVLAAIFPSALADKFTLSKLLAVMLMVCGVVLVSLEDLSIEDKKLPVGVLWALAGSILYACYMVFLKRKVPTEDRMDITMFFGFVGLFNMLILWPGFFLLDLVGWEKFQLPNLQQLLYMSVNGLVGTVLSEWLWLWGCYLTSSLMGTLSLSLTIPLTMMVDIWVKNVNYTLKIYAGALPMMVSFIAVTLLTHFENWDPLLDGFIFMHRKCCRQTHSYSLVDTEVVERESLIVNGVDLDGCEDEDEDELDTTLVTNPVNNTFSPTLLTSDSSIGSDSVISPAANNLYTNHV</sequence>
<feature type="transmembrane region" description="Helical" evidence="8">
    <location>
        <begin position="415"/>
        <end position="436"/>
    </location>
</feature>
<feature type="transmembrane region" description="Helical" evidence="8">
    <location>
        <begin position="289"/>
        <end position="307"/>
    </location>
</feature>
<dbReference type="Proteomes" id="UP001292094">
    <property type="component" value="Unassembled WGS sequence"/>
</dbReference>
<evidence type="ECO:0000256" key="1">
    <source>
        <dbReference type="ARBA" id="ARBA00004141"/>
    </source>
</evidence>
<accession>A0AAE1NRT7</accession>
<keyword evidence="10" id="KW-1185">Reference proteome</keyword>
<dbReference type="PANTHER" id="PTHR23051">
    <property type="entry name" value="SOLUTE CARRIER FAMILY 35, MEMBER F5"/>
    <property type="match status" value="1"/>
</dbReference>
<dbReference type="AlphaFoldDB" id="A0AAE1NRT7"/>
<organism evidence="9 10">
    <name type="scientific">Petrolisthes manimaculis</name>
    <dbReference type="NCBI Taxonomy" id="1843537"/>
    <lineage>
        <taxon>Eukaryota</taxon>
        <taxon>Metazoa</taxon>
        <taxon>Ecdysozoa</taxon>
        <taxon>Arthropoda</taxon>
        <taxon>Crustacea</taxon>
        <taxon>Multicrustacea</taxon>
        <taxon>Malacostraca</taxon>
        <taxon>Eumalacostraca</taxon>
        <taxon>Eucarida</taxon>
        <taxon>Decapoda</taxon>
        <taxon>Pleocyemata</taxon>
        <taxon>Anomura</taxon>
        <taxon>Galatheoidea</taxon>
        <taxon>Porcellanidae</taxon>
        <taxon>Petrolisthes</taxon>
    </lineage>
</organism>